<comment type="subcellular location">
    <subcellularLocation>
        <location evidence="2">Cytoplasm</location>
    </subcellularLocation>
    <subcellularLocation>
        <location evidence="1">Nucleus</location>
    </subcellularLocation>
</comment>
<comment type="similarity">
    <text evidence="3 15">Belongs to the class-I aminoacyl-tRNA synthetase family.</text>
</comment>
<evidence type="ECO:0000256" key="16">
    <source>
        <dbReference type="SAM" id="MobiDB-lite"/>
    </source>
</evidence>
<dbReference type="Gene3D" id="3.40.50.620">
    <property type="entry name" value="HUPs"/>
    <property type="match status" value="1"/>
</dbReference>
<evidence type="ECO:0000256" key="1">
    <source>
        <dbReference type="ARBA" id="ARBA00004123"/>
    </source>
</evidence>
<evidence type="ECO:0000256" key="4">
    <source>
        <dbReference type="ARBA" id="ARBA00022490"/>
    </source>
</evidence>
<dbReference type="PANTHER" id="PTHR11586">
    <property type="entry name" value="TRNA-AMINOACYLATION COFACTOR ARC1 FAMILY MEMBER"/>
    <property type="match status" value="1"/>
</dbReference>
<keyword evidence="9 14" id="KW-0694">RNA-binding</keyword>
<dbReference type="GO" id="GO:0006437">
    <property type="term" value="P:tyrosyl-tRNA aminoacylation"/>
    <property type="evidence" value="ECO:0007669"/>
    <property type="project" value="InterPro"/>
</dbReference>
<evidence type="ECO:0000256" key="10">
    <source>
        <dbReference type="ARBA" id="ARBA00022917"/>
    </source>
</evidence>
<dbReference type="InterPro" id="IPR051270">
    <property type="entry name" value="Tyrosine-tRNA_ligase_regulator"/>
</dbReference>
<dbReference type="FunCoup" id="A0A7R8YQ59">
    <property type="interactions" value="1512"/>
</dbReference>
<keyword evidence="12" id="KW-0539">Nucleus</keyword>
<dbReference type="FunFam" id="3.40.50.620:FF:000040">
    <property type="entry name" value="Tyrosine--tRNA ligase"/>
    <property type="match status" value="1"/>
</dbReference>
<evidence type="ECO:0000256" key="6">
    <source>
        <dbReference type="ARBA" id="ARBA00022598"/>
    </source>
</evidence>
<evidence type="ECO:0000256" key="7">
    <source>
        <dbReference type="ARBA" id="ARBA00022741"/>
    </source>
</evidence>
<dbReference type="FunFam" id="2.40.50.140:FF:000047">
    <property type="entry name" value="tyrosine--tRNA ligase, cytoplasmic isoform X2"/>
    <property type="match status" value="1"/>
</dbReference>
<dbReference type="InterPro" id="IPR012340">
    <property type="entry name" value="NA-bd_OB-fold"/>
</dbReference>
<dbReference type="EC" id="6.1.1.1" evidence="15"/>
<dbReference type="Pfam" id="PF01588">
    <property type="entry name" value="tRNA_bind"/>
    <property type="match status" value="1"/>
</dbReference>
<dbReference type="GO" id="GO:0005737">
    <property type="term" value="C:cytoplasm"/>
    <property type="evidence" value="ECO:0007669"/>
    <property type="project" value="UniProtKB-SubCell"/>
</dbReference>
<evidence type="ECO:0000256" key="13">
    <source>
        <dbReference type="ARBA" id="ARBA00048400"/>
    </source>
</evidence>
<keyword evidence="8 15" id="KW-0067">ATP-binding</keyword>
<dbReference type="Gene3D" id="2.40.50.140">
    <property type="entry name" value="Nucleic acid-binding proteins"/>
    <property type="match status" value="1"/>
</dbReference>
<dbReference type="GO" id="GO:0005634">
    <property type="term" value="C:nucleus"/>
    <property type="evidence" value="ECO:0007669"/>
    <property type="project" value="UniProtKB-SubCell"/>
</dbReference>
<gene>
    <name evidence="18" type="ORF">HERILL_LOCUS4615</name>
</gene>
<organism evidence="18 19">
    <name type="scientific">Hermetia illucens</name>
    <name type="common">Black soldier fly</name>
    <dbReference type="NCBI Taxonomy" id="343691"/>
    <lineage>
        <taxon>Eukaryota</taxon>
        <taxon>Metazoa</taxon>
        <taxon>Ecdysozoa</taxon>
        <taxon>Arthropoda</taxon>
        <taxon>Hexapoda</taxon>
        <taxon>Insecta</taxon>
        <taxon>Pterygota</taxon>
        <taxon>Neoptera</taxon>
        <taxon>Endopterygota</taxon>
        <taxon>Diptera</taxon>
        <taxon>Brachycera</taxon>
        <taxon>Stratiomyomorpha</taxon>
        <taxon>Stratiomyidae</taxon>
        <taxon>Hermetiinae</taxon>
        <taxon>Hermetia</taxon>
    </lineage>
</organism>
<evidence type="ECO:0000259" key="17">
    <source>
        <dbReference type="PROSITE" id="PS50886"/>
    </source>
</evidence>
<evidence type="ECO:0000256" key="12">
    <source>
        <dbReference type="ARBA" id="ARBA00023242"/>
    </source>
</evidence>
<dbReference type="NCBIfam" id="TIGR00234">
    <property type="entry name" value="tyrS"/>
    <property type="match status" value="1"/>
</dbReference>
<proteinExistence type="inferred from homology"/>
<dbReference type="SUPFAM" id="SSF52374">
    <property type="entry name" value="Nucleotidylyl transferase"/>
    <property type="match status" value="1"/>
</dbReference>
<dbReference type="InterPro" id="IPR002547">
    <property type="entry name" value="tRNA-bd_dom"/>
</dbReference>
<dbReference type="PRINTS" id="PR01040">
    <property type="entry name" value="TRNASYNTHTYR"/>
</dbReference>
<dbReference type="NCBIfam" id="NF006330">
    <property type="entry name" value="PRK08560.1"/>
    <property type="match status" value="1"/>
</dbReference>
<keyword evidence="7 15" id="KW-0547">Nucleotide-binding</keyword>
<dbReference type="GO" id="GO:0005524">
    <property type="term" value="F:ATP binding"/>
    <property type="evidence" value="ECO:0007669"/>
    <property type="project" value="UniProtKB-KW"/>
</dbReference>
<evidence type="ECO:0000256" key="9">
    <source>
        <dbReference type="ARBA" id="ARBA00022884"/>
    </source>
</evidence>
<keyword evidence="5 14" id="KW-0820">tRNA-binding</keyword>
<dbReference type="GO" id="GO:0006950">
    <property type="term" value="P:response to stress"/>
    <property type="evidence" value="ECO:0007669"/>
    <property type="project" value="UniProtKB-ARBA"/>
</dbReference>
<dbReference type="InterPro" id="IPR002305">
    <property type="entry name" value="aa-tRNA-synth_Ic"/>
</dbReference>
<evidence type="ECO:0000256" key="11">
    <source>
        <dbReference type="ARBA" id="ARBA00023146"/>
    </source>
</evidence>
<feature type="domain" description="TRNA-binding" evidence="17">
    <location>
        <begin position="362"/>
        <end position="465"/>
    </location>
</feature>
<dbReference type="Proteomes" id="UP000594454">
    <property type="component" value="Chromosome 2"/>
</dbReference>
<evidence type="ECO:0000313" key="18">
    <source>
        <dbReference type="EMBL" id="CAD7081516.1"/>
    </source>
</evidence>
<dbReference type="SUPFAM" id="SSF50249">
    <property type="entry name" value="Nucleic acid-binding proteins"/>
    <property type="match status" value="1"/>
</dbReference>
<dbReference type="FunFam" id="1.10.240.10:FF:000004">
    <property type="entry name" value="Tyrosine--tRNA ligase"/>
    <property type="match status" value="1"/>
</dbReference>
<dbReference type="GO" id="GO:0004831">
    <property type="term" value="F:tyrosine-tRNA ligase activity"/>
    <property type="evidence" value="ECO:0007669"/>
    <property type="project" value="UniProtKB-EC"/>
</dbReference>
<evidence type="ECO:0000256" key="3">
    <source>
        <dbReference type="ARBA" id="ARBA00005594"/>
    </source>
</evidence>
<dbReference type="CDD" id="cd00805">
    <property type="entry name" value="TyrRS_core"/>
    <property type="match status" value="1"/>
</dbReference>
<dbReference type="CDD" id="cd02799">
    <property type="entry name" value="tRNA_bind_EMAP-II_like"/>
    <property type="match status" value="1"/>
</dbReference>
<comment type="catalytic activity">
    <reaction evidence="13">
        <text>tRNA(Tyr) + L-tyrosine + ATP = L-tyrosyl-tRNA(Tyr) + AMP + diphosphate + H(+)</text>
        <dbReference type="Rhea" id="RHEA:10220"/>
        <dbReference type="Rhea" id="RHEA-COMP:9706"/>
        <dbReference type="Rhea" id="RHEA-COMP:9707"/>
        <dbReference type="ChEBI" id="CHEBI:15378"/>
        <dbReference type="ChEBI" id="CHEBI:30616"/>
        <dbReference type="ChEBI" id="CHEBI:33019"/>
        <dbReference type="ChEBI" id="CHEBI:58315"/>
        <dbReference type="ChEBI" id="CHEBI:78442"/>
        <dbReference type="ChEBI" id="CHEBI:78536"/>
        <dbReference type="ChEBI" id="CHEBI:456215"/>
        <dbReference type="EC" id="6.1.1.1"/>
    </reaction>
    <physiologicalReaction direction="left-to-right" evidence="13">
        <dbReference type="Rhea" id="RHEA:10221"/>
    </physiologicalReaction>
</comment>
<name>A0A7R8YQ59_HERIL</name>
<keyword evidence="4" id="KW-0963">Cytoplasm</keyword>
<evidence type="ECO:0000256" key="8">
    <source>
        <dbReference type="ARBA" id="ARBA00022840"/>
    </source>
</evidence>
<feature type="region of interest" description="Disordered" evidence="16">
    <location>
        <begin position="342"/>
        <end position="362"/>
    </location>
</feature>
<evidence type="ECO:0000256" key="15">
    <source>
        <dbReference type="RuleBase" id="RU361234"/>
    </source>
</evidence>
<sequence>MKPQLSLEEKKTLISRNLQEVLGDEKLTAILKERDLKIYWGTATTGKPHVAYFVPMSKIADFLKAGCEVTILFADLHAYLDNMKAPWPLLQLRTKYYEAAIKAMLTSIGVPLEKLKFVQGTDYQLSKEYTLDVYKLTSVVTQHDARKAGAEVVKQVEFPLLSSLLYPGLQALDEEYLKVDAQFGGVDQRKIFTFAEKYLPQLGYEKRIHLMNPMVPGLTGGKMSSSEEDSKIDLLDSPSNVKKKLKKAFCEPGNIADNGLLSFVKHVLFSLFKEGEGFTIERKEENGGNITFMKYEDLEKSFAEQLLHPGDLKGAVENYINKLLEPIRAAFDTPELKKLSLEAYPPPGKQNKKANEPAAEDGPHRLDIRVGKVLSAEKHPDADTLYVLQVDVAEETPRTVVSGLALFVSLEEMQGRLVALLCNLKPSKLKGVESKGMVLCTSNADHTEVEPILIPSSAVPGERLSFEGYSGTPDEQLNPKKKVWDKLQSDLKTNTQGQVVWKDSFLLTPREEKITSRLSDCPVK</sequence>
<dbReference type="OMA" id="RKIHMLA"/>
<keyword evidence="10 15" id="KW-0648">Protein biosynthesis</keyword>
<dbReference type="InParanoid" id="A0A7R8YQ59"/>
<keyword evidence="11 15" id="KW-0030">Aminoacyl-tRNA synthetase</keyword>
<dbReference type="Pfam" id="PF00579">
    <property type="entry name" value="tRNA-synt_1b"/>
    <property type="match status" value="1"/>
</dbReference>
<evidence type="ECO:0000313" key="19">
    <source>
        <dbReference type="Proteomes" id="UP000594454"/>
    </source>
</evidence>
<dbReference type="EMBL" id="LR899010">
    <property type="protein sequence ID" value="CAD7081516.1"/>
    <property type="molecule type" value="Genomic_DNA"/>
</dbReference>
<dbReference type="InterPro" id="IPR002307">
    <property type="entry name" value="Tyr-tRNA-ligase"/>
</dbReference>
<dbReference type="Gene3D" id="1.10.240.10">
    <property type="entry name" value="Tyrosyl-Transfer RNA Synthetase"/>
    <property type="match status" value="1"/>
</dbReference>
<accession>A0A7R8YQ59</accession>
<evidence type="ECO:0000256" key="5">
    <source>
        <dbReference type="ARBA" id="ARBA00022555"/>
    </source>
</evidence>
<protein>
    <recommendedName>
        <fullName evidence="15">Tyrosine--tRNA ligase</fullName>
        <ecNumber evidence="15">6.1.1.1</ecNumber>
    </recommendedName>
    <alternativeName>
        <fullName evidence="15">Tyrosyl-tRNA synthetase</fullName>
    </alternativeName>
</protein>
<dbReference type="OrthoDB" id="197206at2759"/>
<dbReference type="InterPro" id="IPR014729">
    <property type="entry name" value="Rossmann-like_a/b/a_fold"/>
</dbReference>
<dbReference type="PROSITE" id="PS50886">
    <property type="entry name" value="TRBD"/>
    <property type="match status" value="1"/>
</dbReference>
<evidence type="ECO:0000256" key="14">
    <source>
        <dbReference type="PROSITE-ProRule" id="PRU00209"/>
    </source>
</evidence>
<dbReference type="GO" id="GO:0000049">
    <property type="term" value="F:tRNA binding"/>
    <property type="evidence" value="ECO:0007669"/>
    <property type="project" value="UniProtKB-UniRule"/>
</dbReference>
<keyword evidence="19" id="KW-1185">Reference proteome</keyword>
<dbReference type="AlphaFoldDB" id="A0A7R8YQ59"/>
<dbReference type="PANTHER" id="PTHR11586:SF43">
    <property type="entry name" value="TYROSINE--TRNA LIGASE, CYTOPLASMIC"/>
    <property type="match status" value="1"/>
</dbReference>
<evidence type="ECO:0000256" key="2">
    <source>
        <dbReference type="ARBA" id="ARBA00004496"/>
    </source>
</evidence>
<reference evidence="18 19" key="1">
    <citation type="submission" date="2020-11" db="EMBL/GenBank/DDBJ databases">
        <authorList>
            <person name="Wallbank WR R."/>
            <person name="Pardo Diaz C."/>
            <person name="Kozak K."/>
            <person name="Martin S."/>
            <person name="Jiggins C."/>
            <person name="Moest M."/>
            <person name="Warren A I."/>
            <person name="Generalovic N T."/>
            <person name="Byers J.R.P. K."/>
            <person name="Montejo-Kovacevich G."/>
            <person name="Yen C E."/>
        </authorList>
    </citation>
    <scope>NUCLEOTIDE SEQUENCE [LARGE SCALE GENOMIC DNA]</scope>
</reference>
<keyword evidence="6 15" id="KW-0436">Ligase</keyword>